<gene>
    <name evidence="3" type="ORF">E3U44_12155</name>
</gene>
<keyword evidence="1" id="KW-0732">Signal</keyword>
<organism evidence="3 4">
    <name type="scientific">Nitrosococcus wardiae</name>
    <dbReference type="NCBI Taxonomy" id="1814290"/>
    <lineage>
        <taxon>Bacteria</taxon>
        <taxon>Pseudomonadati</taxon>
        <taxon>Pseudomonadota</taxon>
        <taxon>Gammaproteobacteria</taxon>
        <taxon>Chromatiales</taxon>
        <taxon>Chromatiaceae</taxon>
        <taxon>Nitrosococcus</taxon>
    </lineage>
</organism>
<reference evidence="3 4" key="1">
    <citation type="submission" date="2019-03" db="EMBL/GenBank/DDBJ databases">
        <title>The genome sequence of Nitrosococcus wardiae strain D1FHST reveals the archetypal metabolic capacity of ammonia-oxidizing Gammaproteobacteria.</title>
        <authorList>
            <person name="Wang L."/>
            <person name="Lim C.K."/>
            <person name="Hanson T.E."/>
            <person name="Dang H."/>
            <person name="Klotz M.G."/>
        </authorList>
    </citation>
    <scope>NUCLEOTIDE SEQUENCE [LARGE SCALE GENOMIC DNA]</scope>
    <source>
        <strain evidence="3 4">D1FHS</strain>
    </source>
</reference>
<protein>
    <submittedName>
        <fullName evidence="3">DUF4384 domain-containing protein</fullName>
    </submittedName>
</protein>
<accession>A0A4P7C2U4</accession>
<evidence type="ECO:0000313" key="4">
    <source>
        <dbReference type="Proteomes" id="UP000294325"/>
    </source>
</evidence>
<sequence>MKTRLQSIICKILVASATAALISACSLNPQNVNIDLNKTLPEVKTTIFSRAVRGLGRANMIYGRGPLKIMSKPMTDNTGTSLPTSGEIPRDITEMVKSTLNSIGGGILYVPYDPEFMLNTAQTGYSEWGEKLLPNVVLVGGITEFDRGLVTKEKALDLGGTLEELDLPIALEFGDIRKNSLASITLDFNMVDFRTFTGIPFMQAVNNIKVHKGVGEDQLGFTVYGQTLGLRGNIKKIQGRHAAVRLLVQLSVIQVVGKYQKLPYWRLLPNAEPDSIVLDAVREEFYSFEEADRIARIQEYLYLYGKPVEVTGRLDKATLDALQAFKSEHALGNAAPVSEKVYLALFENIPIELQTQARRRQVNAMIENYQQNLRDLALQETVEIMAEAPHEISDPPKPRPELGTLKVWLNKSELQIGEHLEVFFEVTKPMFVRIVSINAAGQMATLFPNPHQSDNYTLPGKVYRIPPAGAPFTLSVAAPAGLDKIRAIAATQSIPASSLPLTEDGEFDQNQEERFAFAGAEFKVVDNALEKAMN</sequence>
<dbReference type="EMBL" id="CP038033">
    <property type="protein sequence ID" value="QBQ55176.1"/>
    <property type="molecule type" value="Genomic_DNA"/>
</dbReference>
<dbReference type="Proteomes" id="UP000294325">
    <property type="component" value="Chromosome"/>
</dbReference>
<dbReference type="PANTHER" id="PTHR36194:SF1">
    <property type="entry name" value="S-LAYER-LIKE PROTEIN"/>
    <property type="match status" value="1"/>
</dbReference>
<keyword evidence="4" id="KW-1185">Reference proteome</keyword>
<dbReference type="KEGG" id="nwr:E3U44_12155"/>
<name>A0A4P7C2U4_9GAMM</name>
<dbReference type="Pfam" id="PF14326">
    <property type="entry name" value="DUF4384"/>
    <property type="match status" value="1"/>
</dbReference>
<feature type="signal peptide" evidence="1">
    <location>
        <begin position="1"/>
        <end position="19"/>
    </location>
</feature>
<evidence type="ECO:0000313" key="3">
    <source>
        <dbReference type="EMBL" id="QBQ55176.1"/>
    </source>
</evidence>
<feature type="chain" id="PRO_5020871068" evidence="1">
    <location>
        <begin position="20"/>
        <end position="534"/>
    </location>
</feature>
<dbReference type="Gene3D" id="3.40.50.10610">
    <property type="entry name" value="ABC-type transport auxiliary lipoprotein component"/>
    <property type="match status" value="1"/>
</dbReference>
<dbReference type="InterPro" id="IPR025493">
    <property type="entry name" value="DUF4384"/>
</dbReference>
<proteinExistence type="predicted"/>
<dbReference type="PROSITE" id="PS51257">
    <property type="entry name" value="PROKAR_LIPOPROTEIN"/>
    <property type="match status" value="1"/>
</dbReference>
<feature type="domain" description="DUF4384" evidence="2">
    <location>
        <begin position="414"/>
        <end position="492"/>
    </location>
</feature>
<dbReference type="AlphaFoldDB" id="A0A4P7C2U4"/>
<evidence type="ECO:0000256" key="1">
    <source>
        <dbReference type="SAM" id="SignalP"/>
    </source>
</evidence>
<dbReference type="OrthoDB" id="7052188at2"/>
<dbReference type="PANTHER" id="PTHR36194">
    <property type="entry name" value="S-LAYER-LIKE PROTEIN"/>
    <property type="match status" value="1"/>
</dbReference>
<evidence type="ECO:0000259" key="2">
    <source>
        <dbReference type="Pfam" id="PF14326"/>
    </source>
</evidence>